<keyword evidence="1" id="KW-0175">Coiled coil</keyword>
<feature type="coiled-coil region" evidence="1">
    <location>
        <begin position="187"/>
        <end position="253"/>
    </location>
</feature>
<evidence type="ECO:0000256" key="1">
    <source>
        <dbReference type="SAM" id="Coils"/>
    </source>
</evidence>
<name>A0AAD7R9B6_9TELE</name>
<dbReference type="AlphaFoldDB" id="A0AAD7R9B6"/>
<reference evidence="3" key="1">
    <citation type="journal article" date="2023" name="Science">
        <title>Genome structures resolve the early diversification of teleost fishes.</title>
        <authorList>
            <person name="Parey E."/>
            <person name="Louis A."/>
            <person name="Montfort J."/>
            <person name="Bouchez O."/>
            <person name="Roques C."/>
            <person name="Iampietro C."/>
            <person name="Lluch J."/>
            <person name="Castinel A."/>
            <person name="Donnadieu C."/>
            <person name="Desvignes T."/>
            <person name="Floi Bucao C."/>
            <person name="Jouanno E."/>
            <person name="Wen M."/>
            <person name="Mejri S."/>
            <person name="Dirks R."/>
            <person name="Jansen H."/>
            <person name="Henkel C."/>
            <person name="Chen W.J."/>
            <person name="Zahm M."/>
            <person name="Cabau C."/>
            <person name="Klopp C."/>
            <person name="Thompson A.W."/>
            <person name="Robinson-Rechavi M."/>
            <person name="Braasch I."/>
            <person name="Lecointre G."/>
            <person name="Bobe J."/>
            <person name="Postlethwait J.H."/>
            <person name="Berthelot C."/>
            <person name="Roest Crollius H."/>
            <person name="Guiguen Y."/>
        </authorList>
    </citation>
    <scope>NUCLEOTIDE SEQUENCE</scope>
    <source>
        <strain evidence="3">NC1722</strain>
    </source>
</reference>
<dbReference type="Proteomes" id="UP001221898">
    <property type="component" value="Unassembled WGS sequence"/>
</dbReference>
<feature type="compositionally biased region" description="Basic and acidic residues" evidence="2">
    <location>
        <begin position="389"/>
        <end position="400"/>
    </location>
</feature>
<protein>
    <submittedName>
        <fullName evidence="3">Uncharacterized protein</fullName>
    </submittedName>
</protein>
<organism evidence="3 4">
    <name type="scientific">Aldrovandia affinis</name>
    <dbReference type="NCBI Taxonomy" id="143900"/>
    <lineage>
        <taxon>Eukaryota</taxon>
        <taxon>Metazoa</taxon>
        <taxon>Chordata</taxon>
        <taxon>Craniata</taxon>
        <taxon>Vertebrata</taxon>
        <taxon>Euteleostomi</taxon>
        <taxon>Actinopterygii</taxon>
        <taxon>Neopterygii</taxon>
        <taxon>Teleostei</taxon>
        <taxon>Notacanthiformes</taxon>
        <taxon>Halosauridae</taxon>
        <taxon>Aldrovandia</taxon>
    </lineage>
</organism>
<dbReference type="EMBL" id="JAINUG010000419">
    <property type="protein sequence ID" value="KAJ8372022.1"/>
    <property type="molecule type" value="Genomic_DNA"/>
</dbReference>
<evidence type="ECO:0000256" key="2">
    <source>
        <dbReference type="SAM" id="MobiDB-lite"/>
    </source>
</evidence>
<feature type="region of interest" description="Disordered" evidence="2">
    <location>
        <begin position="135"/>
        <end position="161"/>
    </location>
</feature>
<comment type="caution">
    <text evidence="3">The sequence shown here is derived from an EMBL/GenBank/DDBJ whole genome shotgun (WGS) entry which is preliminary data.</text>
</comment>
<dbReference type="Gene3D" id="1.10.287.1490">
    <property type="match status" value="1"/>
</dbReference>
<evidence type="ECO:0000313" key="3">
    <source>
        <dbReference type="EMBL" id="KAJ8372022.1"/>
    </source>
</evidence>
<feature type="region of interest" description="Disordered" evidence="2">
    <location>
        <begin position="388"/>
        <end position="407"/>
    </location>
</feature>
<keyword evidence="4" id="KW-1185">Reference proteome</keyword>
<proteinExistence type="predicted"/>
<sequence length="587" mass="66790">MRQSESSPPGGRIFRPRLELTSSDNARFDCKALLRHHAVVWFDHKTDEGALQREQMLEQKLAALQRLLASAQEVSESVWQTPTVMRFRVQVVMRHSWLKNSTDSVGTQQEPWRVPNGLFHLPSEVQSAAAEWVESDTLRSGTDHTTKHTAGSRMDEQEQSEPMKPALLTEELGHGGVMLSGEGGQSVQRLSVRLREAEDQAVISQRRNAELQDVLEQKRRESQLHALESANQIQALQAQVHKLQAEVKVLRAERESVVSSSKEEVQLLRRAMEASTSAWERESAALQESVGSATAELDRWRHSAAECEQETVSLRARLQELTQRSAQAAQLQGDMQKKCAALQLECTALRADKKTLQDNMQRLEKELHSSQDQGSLLGRSVSALQRTQGELESRLAEQQDQHQQNSTRLKAQLDLAAKRTKGLQKEYEDTQVELVQVKERCCEVEQEKLSLSEELQQCRVSLRHLEERASRYEDTQVELVQVKERCCEVEQEKLSLSEELQQCRVSLRHLEERASRYEDTQVELVQVKERCCEVEQEKLSLSEELQQCRVSLRHLEERASRPSLQPLLAVLAGVVLAALLWGCSSLW</sequence>
<evidence type="ECO:0000313" key="4">
    <source>
        <dbReference type="Proteomes" id="UP001221898"/>
    </source>
</evidence>
<gene>
    <name evidence="3" type="ORF">AAFF_G00295340</name>
</gene>
<accession>A0AAD7R9B6</accession>